<organism evidence="6 7">
    <name type="scientific">Desulfuromusa kysingii</name>
    <dbReference type="NCBI Taxonomy" id="37625"/>
    <lineage>
        <taxon>Bacteria</taxon>
        <taxon>Pseudomonadati</taxon>
        <taxon>Thermodesulfobacteriota</taxon>
        <taxon>Desulfuromonadia</taxon>
        <taxon>Desulfuromonadales</taxon>
        <taxon>Geopsychrobacteraceae</taxon>
        <taxon>Desulfuromusa</taxon>
    </lineage>
</organism>
<evidence type="ECO:0000313" key="6">
    <source>
        <dbReference type="EMBL" id="SEA77452.1"/>
    </source>
</evidence>
<evidence type="ECO:0000256" key="4">
    <source>
        <dbReference type="ARBA" id="ARBA00023014"/>
    </source>
</evidence>
<dbReference type="EMBL" id="FNQN01000012">
    <property type="protein sequence ID" value="SEA77452.1"/>
    <property type="molecule type" value="Genomic_DNA"/>
</dbReference>
<evidence type="ECO:0000259" key="5">
    <source>
        <dbReference type="PROSITE" id="PS51379"/>
    </source>
</evidence>
<name>A0A1H4DZ43_9BACT</name>
<protein>
    <submittedName>
        <fullName evidence="6">Prokaryotic molybdopterin-containing oxidoreductase family, iron-sulfur binding subunit</fullName>
    </submittedName>
</protein>
<dbReference type="PROSITE" id="PS51379">
    <property type="entry name" value="4FE4S_FER_2"/>
    <property type="match status" value="2"/>
</dbReference>
<keyword evidence="7" id="KW-1185">Reference proteome</keyword>
<dbReference type="InterPro" id="IPR017896">
    <property type="entry name" value="4Fe4S_Fe-S-bd"/>
</dbReference>
<dbReference type="Proteomes" id="UP000199409">
    <property type="component" value="Unassembled WGS sequence"/>
</dbReference>
<evidence type="ECO:0000256" key="2">
    <source>
        <dbReference type="ARBA" id="ARBA00022723"/>
    </source>
</evidence>
<dbReference type="PANTHER" id="PTHR43177">
    <property type="entry name" value="PROTEIN NRFC"/>
    <property type="match status" value="1"/>
</dbReference>
<gene>
    <name evidence="6" type="ORF">SAMN05660420_03138</name>
</gene>
<keyword evidence="4" id="KW-0411">Iron-sulfur</keyword>
<proteinExistence type="predicted"/>
<feature type="domain" description="4Fe-4S ferredoxin-type" evidence="5">
    <location>
        <begin position="106"/>
        <end position="135"/>
    </location>
</feature>
<dbReference type="InterPro" id="IPR017900">
    <property type="entry name" value="4Fe4S_Fe_S_CS"/>
</dbReference>
<dbReference type="CDD" id="cd10551">
    <property type="entry name" value="PsrB"/>
    <property type="match status" value="1"/>
</dbReference>
<keyword evidence="1" id="KW-0004">4Fe-4S</keyword>
<dbReference type="GO" id="GO:0051539">
    <property type="term" value="F:4 iron, 4 sulfur cluster binding"/>
    <property type="evidence" value="ECO:0007669"/>
    <property type="project" value="UniProtKB-KW"/>
</dbReference>
<evidence type="ECO:0000313" key="7">
    <source>
        <dbReference type="Proteomes" id="UP000199409"/>
    </source>
</evidence>
<reference evidence="6 7" key="1">
    <citation type="submission" date="2016-10" db="EMBL/GenBank/DDBJ databases">
        <authorList>
            <person name="de Groot N.N."/>
        </authorList>
    </citation>
    <scope>NUCLEOTIDE SEQUENCE [LARGE SCALE GENOMIC DNA]</scope>
    <source>
        <strain evidence="6 7">DSM 7343</strain>
    </source>
</reference>
<keyword evidence="2" id="KW-0479">Metal-binding</keyword>
<dbReference type="AlphaFoldDB" id="A0A1H4DZ43"/>
<feature type="domain" description="4Fe-4S ferredoxin-type" evidence="5">
    <location>
        <begin position="29"/>
        <end position="57"/>
    </location>
</feature>
<dbReference type="PANTHER" id="PTHR43177:SF3">
    <property type="entry name" value="PROTEIN NRFC HOMOLOG"/>
    <property type="match status" value="1"/>
</dbReference>
<dbReference type="InterPro" id="IPR050954">
    <property type="entry name" value="ET_IronSulfur_Cluster-Binding"/>
</dbReference>
<dbReference type="SUPFAM" id="SSF54862">
    <property type="entry name" value="4Fe-4S ferredoxins"/>
    <property type="match status" value="1"/>
</dbReference>
<dbReference type="Gene3D" id="3.30.70.20">
    <property type="match status" value="2"/>
</dbReference>
<evidence type="ECO:0000256" key="3">
    <source>
        <dbReference type="ARBA" id="ARBA00023004"/>
    </source>
</evidence>
<sequence>MDLKMEDPVVTMLDDLAKALKRPRSARRWGMVIDKKKCSGCYACTVACVAEYKLPPGVVYRPVMEKEIGQYPNVTREFTPRPCMQCDNPPCVKPCPVNATFKRSDGIVVIDYKKCIGCRSCLVNCPYGARTTDLGKYYTDGTPALQGYETTETYEYNKSWNRKDKGASPMGNAHKCHFCTNRIEEGLLPLCVTTCLGRATYFGDLNNPEALVNRVVRGRNIEVLKSELGTHPKVIYLT</sequence>
<dbReference type="PROSITE" id="PS00198">
    <property type="entry name" value="4FE4S_FER_1"/>
    <property type="match status" value="1"/>
</dbReference>
<keyword evidence="3" id="KW-0408">Iron</keyword>
<dbReference type="Pfam" id="PF13247">
    <property type="entry name" value="Fer4_11"/>
    <property type="match status" value="2"/>
</dbReference>
<dbReference type="STRING" id="37625.SAMN05660420_03138"/>
<dbReference type="RefSeq" id="WP_245706650.1">
    <property type="nucleotide sequence ID" value="NZ_FNQN01000012.1"/>
</dbReference>
<evidence type="ECO:0000256" key="1">
    <source>
        <dbReference type="ARBA" id="ARBA00022485"/>
    </source>
</evidence>
<accession>A0A1H4DZ43</accession>
<dbReference type="GO" id="GO:0046872">
    <property type="term" value="F:metal ion binding"/>
    <property type="evidence" value="ECO:0007669"/>
    <property type="project" value="UniProtKB-KW"/>
</dbReference>